<organism evidence="2 3">
    <name type="scientific">Paramecium tetraurelia</name>
    <dbReference type="NCBI Taxonomy" id="5888"/>
    <lineage>
        <taxon>Eukaryota</taxon>
        <taxon>Sar</taxon>
        <taxon>Alveolata</taxon>
        <taxon>Ciliophora</taxon>
        <taxon>Intramacronucleata</taxon>
        <taxon>Oligohymenophorea</taxon>
        <taxon>Peniculida</taxon>
        <taxon>Parameciidae</taxon>
        <taxon>Paramecium</taxon>
    </lineage>
</organism>
<dbReference type="GO" id="GO:0007131">
    <property type="term" value="P:reciprocal meiotic recombination"/>
    <property type="evidence" value="ECO:0000318"/>
    <property type="project" value="GO_Central"/>
</dbReference>
<feature type="transmembrane region" description="Helical" evidence="1">
    <location>
        <begin position="33"/>
        <end position="53"/>
    </location>
</feature>
<keyword evidence="1" id="KW-0812">Transmembrane</keyword>
<sequence>MKSVALSKIKKAIKQFDLFGVELNLNINQQEKYRSACGGIASLIMIFLLGYIFTNRFISIINKEDYTVNAVVYLQIKVQNLKSANPNYNIMNSQNFMFAIKVNDPLQSYYQNETRTSYNITIQQFLQKSYQNGTKTKELLKFYKLERCTADHFEAVNFVDYSYIFKQLSSYLCLPLDYELYLQGGYNSEIFFFPKLIIETCKNESDHCYSKQEIVEFNQNRSSTITLSTLIKSSLFLSNETKNTLYHYIDSDFYLQSDFTHYSTSDIFFQFNKIKIDDSLLSMVTTSTEELDYWSFSLTNYRQFQKEVTDIDVLFEINLRLDAEQQVTTKTAQRFDQFLSYLGGMLKFFSALFGFVAIQYNFLAMRISLANVLYEFNLPIKEQGRVTFSYDRLLNFIQLKVNRVDELIGKLKNYAHQVVKLSNITRAWTSFSSHTRLMKQGQHDVGEHQYSKQEINEYAEKLKEMKENFLYSLIQKILDTKKQLRLGINFFTLVFYCCQCFQRVQVTRKLINQCDLMIRRDLDIVTILSKIQQIEKLKATILDQDQIYVFNYIPKPVIFVDQHYQISTDEQLQQNQLIQKINSQKRARVIKKRMKYNSQKKFAKIYKAYLKLKESKNDINNRLIQLLGPTMELIFQKYHELQEIAKQKEDLALTLPMPQISSVRSGNLHTYDSKQDTKLNIKITQKDISDDGNIEFQGE</sequence>
<dbReference type="KEGG" id="ptm:GSPATT00011521001"/>
<evidence type="ECO:0000256" key="1">
    <source>
        <dbReference type="SAM" id="Phobius"/>
    </source>
</evidence>
<evidence type="ECO:0008006" key="4">
    <source>
        <dbReference type="Google" id="ProtNLM"/>
    </source>
</evidence>
<dbReference type="OMA" id="YNITIQQ"/>
<evidence type="ECO:0000313" key="3">
    <source>
        <dbReference type="Proteomes" id="UP000000600"/>
    </source>
</evidence>
<accession>A0CYQ3</accession>
<proteinExistence type="predicted"/>
<dbReference type="AlphaFoldDB" id="A0CYQ3"/>
<gene>
    <name evidence="2" type="ORF">GSPATT00011521001</name>
</gene>
<protein>
    <recommendedName>
        <fullName evidence="4">Transmembrane protein</fullName>
    </recommendedName>
</protein>
<dbReference type="GeneID" id="5029102"/>
<dbReference type="RefSeq" id="XP_001443317.1">
    <property type="nucleotide sequence ID" value="XM_001443280.1"/>
</dbReference>
<feature type="transmembrane region" description="Helical" evidence="1">
    <location>
        <begin position="338"/>
        <end position="358"/>
    </location>
</feature>
<dbReference type="eggNOG" id="ENOG502SJ6P">
    <property type="taxonomic scope" value="Eukaryota"/>
</dbReference>
<keyword evidence="3" id="KW-1185">Reference proteome</keyword>
<dbReference type="OrthoDB" id="293272at2759"/>
<dbReference type="InParanoid" id="A0CYQ3"/>
<keyword evidence="1" id="KW-0472">Membrane</keyword>
<dbReference type="EMBL" id="CT868219">
    <property type="protein sequence ID" value="CAK75920.1"/>
    <property type="molecule type" value="Genomic_DNA"/>
</dbReference>
<dbReference type="PANTHER" id="PTHR31398">
    <property type="entry name" value="MEIOTIC NUCLEAR DIVISION PROTEIN 1 HOMOLOG"/>
    <property type="match status" value="1"/>
</dbReference>
<keyword evidence="1" id="KW-1133">Transmembrane helix</keyword>
<dbReference type="HOGENOM" id="CLU_007792_1_0_1"/>
<dbReference type="PANTHER" id="PTHR31398:SF0">
    <property type="entry name" value="MEIOTIC NUCLEAR DIVISION PROTEIN 1 HOMOLOG"/>
    <property type="match status" value="1"/>
</dbReference>
<name>A0CYQ3_PARTE</name>
<evidence type="ECO:0000313" key="2">
    <source>
        <dbReference type="EMBL" id="CAK75920.1"/>
    </source>
</evidence>
<reference evidence="2 3" key="1">
    <citation type="journal article" date="2006" name="Nature">
        <title>Global trends of whole-genome duplications revealed by the ciliate Paramecium tetraurelia.</title>
        <authorList>
            <consortium name="Genoscope"/>
            <person name="Aury J.-M."/>
            <person name="Jaillon O."/>
            <person name="Duret L."/>
            <person name="Noel B."/>
            <person name="Jubin C."/>
            <person name="Porcel B.M."/>
            <person name="Segurens B."/>
            <person name="Daubin V."/>
            <person name="Anthouard V."/>
            <person name="Aiach N."/>
            <person name="Arnaiz O."/>
            <person name="Billaut A."/>
            <person name="Beisson J."/>
            <person name="Blanc I."/>
            <person name="Bouhouche K."/>
            <person name="Camara F."/>
            <person name="Duharcourt S."/>
            <person name="Guigo R."/>
            <person name="Gogendeau D."/>
            <person name="Katinka M."/>
            <person name="Keller A.-M."/>
            <person name="Kissmehl R."/>
            <person name="Klotz C."/>
            <person name="Koll F."/>
            <person name="Le Moue A."/>
            <person name="Lepere C."/>
            <person name="Malinsky S."/>
            <person name="Nowacki M."/>
            <person name="Nowak J.K."/>
            <person name="Plattner H."/>
            <person name="Poulain J."/>
            <person name="Ruiz F."/>
            <person name="Serrano V."/>
            <person name="Zagulski M."/>
            <person name="Dessen P."/>
            <person name="Betermier M."/>
            <person name="Weissenbach J."/>
            <person name="Scarpelli C."/>
            <person name="Schachter V."/>
            <person name="Sperling L."/>
            <person name="Meyer E."/>
            <person name="Cohen J."/>
            <person name="Wincker P."/>
        </authorList>
    </citation>
    <scope>NUCLEOTIDE SEQUENCE [LARGE SCALE GENOMIC DNA]</scope>
    <source>
        <strain evidence="2 3">Stock d4-2</strain>
    </source>
</reference>
<dbReference type="Proteomes" id="UP000000600">
    <property type="component" value="Unassembled WGS sequence"/>
</dbReference>